<keyword evidence="6" id="KW-1185">Reference proteome</keyword>
<dbReference type="OrthoDB" id="47801at2759"/>
<dbReference type="FunFam" id="3.10.110.10:FF:000133">
    <property type="entry name" value="Putative ubiquitin-conjugating enzyme E2 38"/>
    <property type="match status" value="1"/>
</dbReference>
<dbReference type="SUPFAM" id="SSF54495">
    <property type="entry name" value="UBC-like"/>
    <property type="match status" value="1"/>
</dbReference>
<dbReference type="EMBL" id="JAMYWD010000007">
    <property type="protein sequence ID" value="KAJ4965202.1"/>
    <property type="molecule type" value="Genomic_DNA"/>
</dbReference>
<comment type="caution">
    <text evidence="5">The sequence shown here is derived from an EMBL/GenBank/DDBJ whole genome shotgun (WGS) entry which is preliminary data.</text>
</comment>
<dbReference type="PANTHER" id="PTHR46116">
    <property type="entry name" value="(E3-INDEPENDENT) E2 UBIQUITIN-CONJUGATING ENZYME"/>
    <property type="match status" value="1"/>
</dbReference>
<evidence type="ECO:0000313" key="5">
    <source>
        <dbReference type="EMBL" id="KAJ4965202.1"/>
    </source>
</evidence>
<dbReference type="InterPro" id="IPR000608">
    <property type="entry name" value="UBC"/>
</dbReference>
<evidence type="ECO:0000256" key="1">
    <source>
        <dbReference type="ARBA" id="ARBA00022679"/>
    </source>
</evidence>
<dbReference type="SMART" id="SM00212">
    <property type="entry name" value="UBCc"/>
    <property type="match status" value="1"/>
</dbReference>
<protein>
    <recommendedName>
        <fullName evidence="4">UBC core domain-containing protein</fullName>
    </recommendedName>
</protein>
<dbReference type="AlphaFoldDB" id="A0A9Q0QMD6"/>
<dbReference type="PANTHER" id="PTHR46116:SF19">
    <property type="entry name" value="UBIQUITIN-CONJUGATING ENZYME FAMILY PROTEIN"/>
    <property type="match status" value="1"/>
</dbReference>
<keyword evidence="2" id="KW-0833">Ubl conjugation pathway</keyword>
<dbReference type="Pfam" id="PF00179">
    <property type="entry name" value="UQ_con"/>
    <property type="match status" value="1"/>
</dbReference>
<feature type="domain" description="UBC core" evidence="4">
    <location>
        <begin position="52"/>
        <end position="211"/>
    </location>
</feature>
<organism evidence="5 6">
    <name type="scientific">Protea cynaroides</name>
    <dbReference type="NCBI Taxonomy" id="273540"/>
    <lineage>
        <taxon>Eukaryota</taxon>
        <taxon>Viridiplantae</taxon>
        <taxon>Streptophyta</taxon>
        <taxon>Embryophyta</taxon>
        <taxon>Tracheophyta</taxon>
        <taxon>Spermatophyta</taxon>
        <taxon>Magnoliopsida</taxon>
        <taxon>Proteales</taxon>
        <taxon>Proteaceae</taxon>
        <taxon>Protea</taxon>
    </lineage>
</organism>
<proteinExistence type="predicted"/>
<keyword evidence="1" id="KW-0808">Transferase</keyword>
<dbReference type="InterPro" id="IPR016135">
    <property type="entry name" value="UBQ-conjugating_enzyme/RWD"/>
</dbReference>
<sequence length="444" mass="49850">MGPSVISETKEEITEIKEETKEFKQFDIVNGNNGDHRYSGKKGHSFVNDTGTVRKKIMREWKILEENLPESIYVRVYEERIDLLRATIIGAAGTPYHDGLFFFDILFPPDYPAQPPSVHFHSHGLSINPNLYANGTVCLSLLNTWPGKKKERWNSSESTILQVLLSIQALVLNEKPYFNEPGNGFLPGIDWNKRSLTYNENIFLLSCKMMLYKLRNPPRHFEDFVAAHFRERAPVILMASKAYMDGFAEIGCLVGNGSLSSSSVTATKLKEFKTAMGRLYQIGCLVSNDSLSSSSVTATKSEEFKMAMGRLYPELVKAFVRTRASVGNFVEQVMRDEEETPSRPETITNKKKDSLGASSSSSFSTNSLLRPVVVSFCGGLKLDIGAKSSISEPLRSEALFGFLRSKARHRGFIDYSSLLHPQASTSSQAKREYFSVRWETLIRG</sequence>
<evidence type="ECO:0000313" key="6">
    <source>
        <dbReference type="Proteomes" id="UP001141806"/>
    </source>
</evidence>
<dbReference type="Gene3D" id="3.10.110.10">
    <property type="entry name" value="Ubiquitin Conjugating Enzyme"/>
    <property type="match status" value="1"/>
</dbReference>
<evidence type="ECO:0000256" key="3">
    <source>
        <dbReference type="SAM" id="MobiDB-lite"/>
    </source>
</evidence>
<gene>
    <name evidence="5" type="ORF">NE237_017051</name>
</gene>
<dbReference type="CDD" id="cd23837">
    <property type="entry name" value="UBCc_UBE2O"/>
    <property type="match status" value="1"/>
</dbReference>
<feature type="compositionally biased region" description="Low complexity" evidence="3">
    <location>
        <begin position="355"/>
        <end position="364"/>
    </location>
</feature>
<name>A0A9Q0QMD6_9MAGN</name>
<accession>A0A9Q0QMD6</accession>
<evidence type="ECO:0000256" key="2">
    <source>
        <dbReference type="ARBA" id="ARBA00022786"/>
    </source>
</evidence>
<dbReference type="PROSITE" id="PS50127">
    <property type="entry name" value="UBC_2"/>
    <property type="match status" value="1"/>
</dbReference>
<reference evidence="5" key="1">
    <citation type="journal article" date="2023" name="Plant J.">
        <title>The genome of the king protea, Protea cynaroides.</title>
        <authorList>
            <person name="Chang J."/>
            <person name="Duong T.A."/>
            <person name="Schoeman C."/>
            <person name="Ma X."/>
            <person name="Roodt D."/>
            <person name="Barker N."/>
            <person name="Li Z."/>
            <person name="Van de Peer Y."/>
            <person name="Mizrachi E."/>
        </authorList>
    </citation>
    <scope>NUCLEOTIDE SEQUENCE</scope>
    <source>
        <tissue evidence="5">Young leaves</tissue>
    </source>
</reference>
<dbReference type="Proteomes" id="UP001141806">
    <property type="component" value="Unassembled WGS sequence"/>
</dbReference>
<feature type="region of interest" description="Disordered" evidence="3">
    <location>
        <begin position="334"/>
        <end position="364"/>
    </location>
</feature>
<evidence type="ECO:0000259" key="4">
    <source>
        <dbReference type="PROSITE" id="PS50127"/>
    </source>
</evidence>
<dbReference type="GO" id="GO:0061631">
    <property type="term" value="F:ubiquitin conjugating enzyme activity"/>
    <property type="evidence" value="ECO:0007669"/>
    <property type="project" value="TreeGrafter"/>
</dbReference>